<proteinExistence type="predicted"/>
<protein>
    <submittedName>
        <fullName evidence="1">Ovule protein</fullName>
    </submittedName>
</protein>
<organism evidence="1">
    <name type="scientific">Rodentolepis nana</name>
    <name type="common">Dwarf tapeworm</name>
    <name type="synonym">Hymenolepis nana</name>
    <dbReference type="NCBI Taxonomy" id="102285"/>
    <lineage>
        <taxon>Eukaryota</taxon>
        <taxon>Metazoa</taxon>
        <taxon>Spiralia</taxon>
        <taxon>Lophotrochozoa</taxon>
        <taxon>Platyhelminthes</taxon>
        <taxon>Cestoda</taxon>
        <taxon>Eucestoda</taxon>
        <taxon>Cyclophyllidea</taxon>
        <taxon>Hymenolepididae</taxon>
        <taxon>Rodentolepis</taxon>
    </lineage>
</organism>
<accession>A0A0R3TIX1</accession>
<evidence type="ECO:0000313" key="1">
    <source>
        <dbReference type="WBParaSite" id="HNAJ_0000701201-mRNA-1"/>
    </source>
</evidence>
<name>A0A0R3TIX1_RODNA</name>
<dbReference type="WBParaSite" id="HNAJ_0000701201-mRNA-1">
    <property type="protein sequence ID" value="HNAJ_0000701201-mRNA-1"/>
    <property type="gene ID" value="HNAJ_0000701201"/>
</dbReference>
<dbReference type="AlphaFoldDB" id="A0A0R3TIX1"/>
<reference evidence="1" key="1">
    <citation type="submission" date="2017-02" db="UniProtKB">
        <authorList>
            <consortium name="WormBaseParasite"/>
        </authorList>
    </citation>
    <scope>IDENTIFICATION</scope>
</reference>
<sequence length="82" mass="9611">LTLQSFTSTLEYRLIARSRMTNVLMQLATRRWLKNACRYQVKKIRLRHPTVPPKWFSTNPIIVITTKEFLMEKVNCSGKVGT</sequence>